<proteinExistence type="predicted"/>
<dbReference type="AlphaFoldDB" id="A0A0C9Y9P5"/>
<feature type="non-terminal residue" evidence="2">
    <location>
        <position position="659"/>
    </location>
</feature>
<dbReference type="Proteomes" id="UP000054477">
    <property type="component" value="Unassembled WGS sequence"/>
</dbReference>
<feature type="compositionally biased region" description="Low complexity" evidence="1">
    <location>
        <begin position="587"/>
        <end position="600"/>
    </location>
</feature>
<keyword evidence="3" id="KW-1185">Reference proteome</keyword>
<evidence type="ECO:0000313" key="3">
    <source>
        <dbReference type="Proteomes" id="UP000054477"/>
    </source>
</evidence>
<sequence>MSKPTSTTVPSSYYPVPSSSSTTNHTTRSPGPRPLHLLDGTITSSSSASALSPSPSTSARASRRQSSISYYSPDRTPDYYTSSSINLNNAARSPSSARGTQSVHVGAGLSRSSLVGRGSPALKGRHWEIQRTSLLLEKEREKEKERPPLTHAELLLFIAQRESKCLEFRLQLAMHEEGLLQLKHKWERISQPPPDAVSRTPSNAITNPASAVVAGLTGPAVLEGIKEGMHRFLAAGLPITDPNLTPSSPSPLSASPLVISWQRSSPLSVERSSPLTGGPTTQRWRTHTRETESLSSVSTQATATSATTWYSQCSSSTAASSVGRELVGEDVGEHQKPLGESDNFRAAPEVMEHDTVATPSKSPDHAFKRKDRQQGAVEPQQPVPGEPQPQGEPDEEEFDEATFTSSLDLTLSGGAKVRRRNSKDVVPLRWNSGLSAIEPGLTANTTTASSVESSRAPPPPPEPEGTAKVEGSSGAREGTNGNMRATINTNGHGYAAQTNGGVGRGMNGVGSLPPPSSIPGPGVLTGGGASWVGSVGKKLGELRDNPTLTKSQKRASVLLSDVSQSIVSAWNAPTTPIGSAPPISRRLSTPLHTSPLSPSLFDNDNDDTIRMVSVMAPDFKKRHPTPLMLSQPDGRTKPSNKRQRHSPMPRLKMKTRNGI</sequence>
<organism evidence="2 3">
    <name type="scientific">Laccaria amethystina LaAM-08-1</name>
    <dbReference type="NCBI Taxonomy" id="1095629"/>
    <lineage>
        <taxon>Eukaryota</taxon>
        <taxon>Fungi</taxon>
        <taxon>Dikarya</taxon>
        <taxon>Basidiomycota</taxon>
        <taxon>Agaricomycotina</taxon>
        <taxon>Agaricomycetes</taxon>
        <taxon>Agaricomycetidae</taxon>
        <taxon>Agaricales</taxon>
        <taxon>Agaricineae</taxon>
        <taxon>Hydnangiaceae</taxon>
        <taxon>Laccaria</taxon>
    </lineage>
</organism>
<feature type="region of interest" description="Disordered" evidence="1">
    <location>
        <begin position="571"/>
        <end position="604"/>
    </location>
</feature>
<feature type="region of interest" description="Disordered" evidence="1">
    <location>
        <begin position="352"/>
        <end position="525"/>
    </location>
</feature>
<feature type="compositionally biased region" description="Polar residues" evidence="1">
    <location>
        <begin position="479"/>
        <end position="491"/>
    </location>
</feature>
<feature type="compositionally biased region" description="Low complexity" evidence="1">
    <location>
        <begin position="1"/>
        <end position="29"/>
    </location>
</feature>
<feature type="compositionally biased region" description="Basic residues" evidence="1">
    <location>
        <begin position="638"/>
        <end position="659"/>
    </location>
</feature>
<evidence type="ECO:0000256" key="1">
    <source>
        <dbReference type="SAM" id="MobiDB-lite"/>
    </source>
</evidence>
<feature type="region of interest" description="Disordered" evidence="1">
    <location>
        <begin position="1"/>
        <end position="103"/>
    </location>
</feature>
<name>A0A0C9Y9P5_9AGAR</name>
<feature type="compositionally biased region" description="Polar residues" evidence="1">
    <location>
        <begin position="442"/>
        <end position="453"/>
    </location>
</feature>
<dbReference type="STRING" id="1095629.A0A0C9Y9P5"/>
<dbReference type="EMBL" id="KN838566">
    <property type="protein sequence ID" value="KIK04758.1"/>
    <property type="molecule type" value="Genomic_DNA"/>
</dbReference>
<dbReference type="HOGENOM" id="CLU_021799_0_0_1"/>
<feature type="region of interest" description="Disordered" evidence="1">
    <location>
        <begin position="266"/>
        <end position="314"/>
    </location>
</feature>
<accession>A0A0C9Y9P5</accession>
<dbReference type="OrthoDB" id="3204900at2759"/>
<gene>
    <name evidence="2" type="ORF">K443DRAFT_675536</name>
</gene>
<feature type="compositionally biased region" description="Polar residues" evidence="1">
    <location>
        <begin position="266"/>
        <end position="283"/>
    </location>
</feature>
<feature type="compositionally biased region" description="Low complexity" evidence="1">
    <location>
        <begin position="293"/>
        <end position="314"/>
    </location>
</feature>
<reference evidence="2 3" key="1">
    <citation type="submission" date="2014-04" db="EMBL/GenBank/DDBJ databases">
        <authorList>
            <consortium name="DOE Joint Genome Institute"/>
            <person name="Kuo A."/>
            <person name="Kohler A."/>
            <person name="Nagy L.G."/>
            <person name="Floudas D."/>
            <person name="Copeland A."/>
            <person name="Barry K.W."/>
            <person name="Cichocki N."/>
            <person name="Veneault-Fourrey C."/>
            <person name="LaButti K."/>
            <person name="Lindquist E.A."/>
            <person name="Lipzen A."/>
            <person name="Lundell T."/>
            <person name="Morin E."/>
            <person name="Murat C."/>
            <person name="Sun H."/>
            <person name="Tunlid A."/>
            <person name="Henrissat B."/>
            <person name="Grigoriev I.V."/>
            <person name="Hibbett D.S."/>
            <person name="Martin F."/>
            <person name="Nordberg H.P."/>
            <person name="Cantor M.N."/>
            <person name="Hua S.X."/>
        </authorList>
    </citation>
    <scope>NUCLEOTIDE SEQUENCE [LARGE SCALE GENOMIC DNA]</scope>
    <source>
        <strain evidence="2 3">LaAM-08-1</strain>
    </source>
</reference>
<feature type="region of interest" description="Disordered" evidence="1">
    <location>
        <begin position="616"/>
        <end position="659"/>
    </location>
</feature>
<reference evidence="3" key="2">
    <citation type="submission" date="2015-01" db="EMBL/GenBank/DDBJ databases">
        <title>Evolutionary Origins and Diversification of the Mycorrhizal Mutualists.</title>
        <authorList>
            <consortium name="DOE Joint Genome Institute"/>
            <consortium name="Mycorrhizal Genomics Consortium"/>
            <person name="Kohler A."/>
            <person name="Kuo A."/>
            <person name="Nagy L.G."/>
            <person name="Floudas D."/>
            <person name="Copeland A."/>
            <person name="Barry K.W."/>
            <person name="Cichocki N."/>
            <person name="Veneault-Fourrey C."/>
            <person name="LaButti K."/>
            <person name="Lindquist E.A."/>
            <person name="Lipzen A."/>
            <person name="Lundell T."/>
            <person name="Morin E."/>
            <person name="Murat C."/>
            <person name="Riley R."/>
            <person name="Ohm R."/>
            <person name="Sun H."/>
            <person name="Tunlid A."/>
            <person name="Henrissat B."/>
            <person name="Grigoriev I.V."/>
            <person name="Hibbett D.S."/>
            <person name="Martin F."/>
        </authorList>
    </citation>
    <scope>NUCLEOTIDE SEQUENCE [LARGE SCALE GENOMIC DNA]</scope>
    <source>
        <strain evidence="3">LaAM-08-1</strain>
    </source>
</reference>
<evidence type="ECO:0000313" key="2">
    <source>
        <dbReference type="EMBL" id="KIK04758.1"/>
    </source>
</evidence>
<protein>
    <submittedName>
        <fullName evidence="2">Unplaced genomic scaffold K443scaffold_31, whole genome shotgun sequence</fullName>
    </submittedName>
</protein>
<feature type="compositionally biased region" description="Low complexity" evidence="1">
    <location>
        <begin position="41"/>
        <end position="73"/>
    </location>
</feature>
<feature type="compositionally biased region" description="Polar residues" evidence="1">
    <location>
        <begin position="79"/>
        <end position="103"/>
    </location>
</feature>